<name>A0A087V170_STEMI</name>
<dbReference type="EMBL" id="KL818763">
    <property type="protein sequence ID" value="KFM83359.1"/>
    <property type="molecule type" value="Genomic_DNA"/>
</dbReference>
<sequence length="53" mass="6067">LKHALKHKHTYQLHAGIHFGFFFFGLVLLSLTNVSEILIVSLCSDSFKMYSVK</sequence>
<feature type="non-terminal residue" evidence="2">
    <location>
        <position position="1"/>
    </location>
</feature>
<evidence type="ECO:0000313" key="3">
    <source>
        <dbReference type="Proteomes" id="UP000054359"/>
    </source>
</evidence>
<feature type="non-terminal residue" evidence="2">
    <location>
        <position position="53"/>
    </location>
</feature>
<keyword evidence="3" id="KW-1185">Reference proteome</keyword>
<reference evidence="2 3" key="1">
    <citation type="submission" date="2013-11" db="EMBL/GenBank/DDBJ databases">
        <title>Genome sequencing of Stegodyphus mimosarum.</title>
        <authorList>
            <person name="Bechsgaard J."/>
        </authorList>
    </citation>
    <scope>NUCLEOTIDE SEQUENCE [LARGE SCALE GENOMIC DNA]</scope>
</reference>
<protein>
    <submittedName>
        <fullName evidence="2">Uncharacterized protein</fullName>
    </submittedName>
</protein>
<keyword evidence="1" id="KW-0472">Membrane</keyword>
<keyword evidence="1" id="KW-0812">Transmembrane</keyword>
<gene>
    <name evidence="2" type="ORF">X975_26917</name>
</gene>
<keyword evidence="1" id="KW-1133">Transmembrane helix</keyword>
<dbReference type="AlphaFoldDB" id="A0A087V170"/>
<proteinExistence type="predicted"/>
<dbReference type="Proteomes" id="UP000054359">
    <property type="component" value="Unassembled WGS sequence"/>
</dbReference>
<organism evidence="2 3">
    <name type="scientific">Stegodyphus mimosarum</name>
    <name type="common">African social velvet spider</name>
    <dbReference type="NCBI Taxonomy" id="407821"/>
    <lineage>
        <taxon>Eukaryota</taxon>
        <taxon>Metazoa</taxon>
        <taxon>Ecdysozoa</taxon>
        <taxon>Arthropoda</taxon>
        <taxon>Chelicerata</taxon>
        <taxon>Arachnida</taxon>
        <taxon>Araneae</taxon>
        <taxon>Araneomorphae</taxon>
        <taxon>Entelegynae</taxon>
        <taxon>Eresoidea</taxon>
        <taxon>Eresidae</taxon>
        <taxon>Stegodyphus</taxon>
    </lineage>
</organism>
<evidence type="ECO:0000256" key="1">
    <source>
        <dbReference type="SAM" id="Phobius"/>
    </source>
</evidence>
<evidence type="ECO:0000313" key="2">
    <source>
        <dbReference type="EMBL" id="KFM83359.1"/>
    </source>
</evidence>
<accession>A0A087V170</accession>
<feature type="transmembrane region" description="Helical" evidence="1">
    <location>
        <begin position="20"/>
        <end position="43"/>
    </location>
</feature>